<dbReference type="InterPro" id="IPR051598">
    <property type="entry name" value="TSUP/Inactive_protease-like"/>
</dbReference>
<evidence type="ECO:0000256" key="6">
    <source>
        <dbReference type="RuleBase" id="RU363041"/>
    </source>
</evidence>
<dbReference type="PANTHER" id="PTHR43701:SF2">
    <property type="entry name" value="MEMBRANE TRANSPORTER PROTEIN YJNA-RELATED"/>
    <property type="match status" value="1"/>
</dbReference>
<sequence length="288" mass="28423">MILTALAVGALIGLVVGALGAGGGILSVPALIYLLGVAPHEATSASLVIVLFTALAALGGRIGKNTICYQIALVFAALATVGTWLGSLANQAVSADLLMYAFALLLICVGLVMLRRAYPGLFRGAARAGSSGVFSDDGAAAADNVGGTSSTPALRAVSAMGEVTSIGAVPLWRVALVATITGALTGFFGVGGGFAIVPALTLVLHLPIKRAASTSLLIMAITAVVALVARAQTSLNVDLGVIGAFTVASMLGAVAGAPLTRKVSSQKLTASFAALLLAVAVATLVGQS</sequence>
<feature type="transmembrane region" description="Helical" evidence="6">
    <location>
        <begin position="174"/>
        <end position="199"/>
    </location>
</feature>
<dbReference type="GO" id="GO:0005886">
    <property type="term" value="C:plasma membrane"/>
    <property type="evidence" value="ECO:0007669"/>
    <property type="project" value="UniProtKB-SubCell"/>
</dbReference>
<keyword evidence="4 6" id="KW-1133">Transmembrane helix</keyword>
<evidence type="ECO:0000256" key="4">
    <source>
        <dbReference type="ARBA" id="ARBA00022989"/>
    </source>
</evidence>
<comment type="similarity">
    <text evidence="2 6">Belongs to the 4-toluene sulfonate uptake permease (TSUP) (TC 2.A.102) family.</text>
</comment>
<comment type="subcellular location">
    <subcellularLocation>
        <location evidence="6">Cell membrane</location>
        <topology evidence="6">Multi-pass membrane protein</topology>
    </subcellularLocation>
    <subcellularLocation>
        <location evidence="1">Membrane</location>
        <topology evidence="1">Multi-pass membrane protein</topology>
    </subcellularLocation>
</comment>
<dbReference type="PANTHER" id="PTHR43701">
    <property type="entry name" value="MEMBRANE TRANSPORTER PROTEIN MJ0441-RELATED"/>
    <property type="match status" value="1"/>
</dbReference>
<keyword evidence="5 6" id="KW-0472">Membrane</keyword>
<keyword evidence="6" id="KW-1003">Cell membrane</keyword>
<dbReference type="Pfam" id="PF01925">
    <property type="entry name" value="TauE"/>
    <property type="match status" value="1"/>
</dbReference>
<evidence type="ECO:0000313" key="8">
    <source>
        <dbReference type="Proteomes" id="UP000830236"/>
    </source>
</evidence>
<dbReference type="Proteomes" id="UP000830236">
    <property type="component" value="Chromosome"/>
</dbReference>
<feature type="transmembrane region" description="Helical" evidence="6">
    <location>
        <begin position="236"/>
        <end position="256"/>
    </location>
</feature>
<evidence type="ECO:0000313" key="7">
    <source>
        <dbReference type="EMBL" id="UQF80359.1"/>
    </source>
</evidence>
<reference evidence="7" key="1">
    <citation type="submission" date="2022-05" db="EMBL/GenBank/DDBJ databases">
        <title>Using nanopore sequencing to obtain complete genomes from saliva samples.</title>
        <authorList>
            <person name="Baker J.L."/>
        </authorList>
    </citation>
    <scope>NUCLEOTIDE SEQUENCE</scope>
    <source>
        <strain evidence="7">JCVI-JB-Ag32</strain>
    </source>
</reference>
<organism evidence="7 8">
    <name type="scientific">Actinomyces graevenitzii</name>
    <dbReference type="NCBI Taxonomy" id="55565"/>
    <lineage>
        <taxon>Bacteria</taxon>
        <taxon>Bacillati</taxon>
        <taxon>Actinomycetota</taxon>
        <taxon>Actinomycetes</taxon>
        <taxon>Actinomycetales</taxon>
        <taxon>Actinomycetaceae</taxon>
        <taxon>Actinomyces</taxon>
    </lineage>
</organism>
<dbReference type="KEGG" id="agh:M3I41_03570"/>
<dbReference type="AlphaFoldDB" id="A0A9E7ANQ0"/>
<proteinExistence type="inferred from homology"/>
<evidence type="ECO:0000256" key="3">
    <source>
        <dbReference type="ARBA" id="ARBA00022692"/>
    </source>
</evidence>
<feature type="transmembrane region" description="Helical" evidence="6">
    <location>
        <begin position="30"/>
        <end position="55"/>
    </location>
</feature>
<evidence type="ECO:0000256" key="2">
    <source>
        <dbReference type="ARBA" id="ARBA00009142"/>
    </source>
</evidence>
<feature type="transmembrane region" description="Helical" evidence="6">
    <location>
        <begin position="67"/>
        <end position="85"/>
    </location>
</feature>
<accession>A0A9E7ANQ0</accession>
<dbReference type="EMBL" id="CP097095">
    <property type="protein sequence ID" value="UQF80359.1"/>
    <property type="molecule type" value="Genomic_DNA"/>
</dbReference>
<feature type="transmembrane region" description="Helical" evidence="6">
    <location>
        <begin position="268"/>
        <end position="286"/>
    </location>
</feature>
<keyword evidence="3 6" id="KW-0812">Transmembrane</keyword>
<gene>
    <name evidence="7" type="ORF">M3I41_03570</name>
</gene>
<name>A0A9E7ANQ0_9ACTO</name>
<dbReference type="InterPro" id="IPR002781">
    <property type="entry name" value="TM_pro_TauE-like"/>
</dbReference>
<feature type="transmembrane region" description="Helical" evidence="6">
    <location>
        <begin position="97"/>
        <end position="114"/>
    </location>
</feature>
<evidence type="ECO:0000256" key="5">
    <source>
        <dbReference type="ARBA" id="ARBA00023136"/>
    </source>
</evidence>
<evidence type="ECO:0000256" key="1">
    <source>
        <dbReference type="ARBA" id="ARBA00004141"/>
    </source>
</evidence>
<protein>
    <recommendedName>
        <fullName evidence="6">Probable membrane transporter protein</fullName>
    </recommendedName>
</protein>
<feature type="transmembrane region" description="Helical" evidence="6">
    <location>
        <begin position="211"/>
        <end position="229"/>
    </location>
</feature>